<name>A0ABT7SZM9_9ALTE</name>
<gene>
    <name evidence="2" type="ORF">QTP81_13605</name>
</gene>
<keyword evidence="3" id="KW-1185">Reference proteome</keyword>
<feature type="chain" id="PRO_5045211149" description="PEP-CTERM sorting domain-containing protein" evidence="1">
    <location>
        <begin position="19"/>
        <end position="224"/>
    </location>
</feature>
<proteinExistence type="predicted"/>
<reference evidence="2 3" key="1">
    <citation type="submission" date="2023-06" db="EMBL/GenBank/DDBJ databases">
        <title>Alteromonas sp. ASW11-36 isolated from intertidal sand.</title>
        <authorList>
            <person name="Li Y."/>
        </authorList>
    </citation>
    <scope>NUCLEOTIDE SEQUENCE [LARGE SCALE GENOMIC DNA]</scope>
    <source>
        <strain evidence="2 3">ASW11-36</strain>
    </source>
</reference>
<evidence type="ECO:0000313" key="3">
    <source>
        <dbReference type="Proteomes" id="UP001234343"/>
    </source>
</evidence>
<comment type="caution">
    <text evidence="2">The sequence shown here is derived from an EMBL/GenBank/DDBJ whole genome shotgun (WGS) entry which is preliminary data.</text>
</comment>
<sequence>MKYFFSSVLFVITASSHASFITFNDKDAFLAFLGANAVVEDWTGYSEGTVLSGTTVNGISYPGRSLEPLSVGNLRDDDWILGEPAGKPGTYQGFSNDALMFNFANGITALGITISEDTGNPGGTAPGFSSNFDILVQNTGLFYQRIDYPNDSRYATGFFGIVGIESTSFTMVRTRSDANEEWTLKNIVYSTAQQVDEPATLGVLVLSFLGLLFSRRYPVIKTAK</sequence>
<protein>
    <recommendedName>
        <fullName evidence="4">PEP-CTERM sorting domain-containing protein</fullName>
    </recommendedName>
</protein>
<evidence type="ECO:0000256" key="1">
    <source>
        <dbReference type="SAM" id="SignalP"/>
    </source>
</evidence>
<dbReference type="EMBL" id="JAUCBP010000011">
    <property type="protein sequence ID" value="MDM7861631.1"/>
    <property type="molecule type" value="Genomic_DNA"/>
</dbReference>
<evidence type="ECO:0000313" key="2">
    <source>
        <dbReference type="EMBL" id="MDM7861631.1"/>
    </source>
</evidence>
<dbReference type="RefSeq" id="WP_289366270.1">
    <property type="nucleotide sequence ID" value="NZ_JAUCBP010000011.1"/>
</dbReference>
<dbReference type="Proteomes" id="UP001234343">
    <property type="component" value="Unassembled WGS sequence"/>
</dbReference>
<evidence type="ECO:0008006" key="4">
    <source>
        <dbReference type="Google" id="ProtNLM"/>
    </source>
</evidence>
<keyword evidence="1" id="KW-0732">Signal</keyword>
<organism evidence="2 3">
    <name type="scientific">Alteromonas arenosi</name>
    <dbReference type="NCBI Taxonomy" id="3055817"/>
    <lineage>
        <taxon>Bacteria</taxon>
        <taxon>Pseudomonadati</taxon>
        <taxon>Pseudomonadota</taxon>
        <taxon>Gammaproteobacteria</taxon>
        <taxon>Alteromonadales</taxon>
        <taxon>Alteromonadaceae</taxon>
        <taxon>Alteromonas/Salinimonas group</taxon>
        <taxon>Alteromonas</taxon>
    </lineage>
</organism>
<feature type="signal peptide" evidence="1">
    <location>
        <begin position="1"/>
        <end position="18"/>
    </location>
</feature>
<accession>A0ABT7SZM9</accession>